<accession>A0A166DPH8</accession>
<name>A0A166DPH8_9AGAM</name>
<keyword evidence="2" id="KW-1185">Reference proteome</keyword>
<evidence type="ECO:0000313" key="2">
    <source>
        <dbReference type="Proteomes" id="UP000076532"/>
    </source>
</evidence>
<organism evidence="1 2">
    <name type="scientific">Athelia psychrophila</name>
    <dbReference type="NCBI Taxonomy" id="1759441"/>
    <lineage>
        <taxon>Eukaryota</taxon>
        <taxon>Fungi</taxon>
        <taxon>Dikarya</taxon>
        <taxon>Basidiomycota</taxon>
        <taxon>Agaricomycotina</taxon>
        <taxon>Agaricomycetes</taxon>
        <taxon>Agaricomycetidae</taxon>
        <taxon>Atheliales</taxon>
        <taxon>Atheliaceae</taxon>
        <taxon>Athelia</taxon>
    </lineage>
</organism>
<evidence type="ECO:0000313" key="1">
    <source>
        <dbReference type="EMBL" id="KZP14935.1"/>
    </source>
</evidence>
<sequence length="54" mass="5702">MTIPSHLISLVVQCTHCARVHAASGLLHIASTPRAEVYKGSMTTCAHAEVQSSV</sequence>
<reference evidence="1 2" key="1">
    <citation type="journal article" date="2016" name="Mol. Biol. Evol.">
        <title>Comparative Genomics of Early-Diverging Mushroom-Forming Fungi Provides Insights into the Origins of Lignocellulose Decay Capabilities.</title>
        <authorList>
            <person name="Nagy L.G."/>
            <person name="Riley R."/>
            <person name="Tritt A."/>
            <person name="Adam C."/>
            <person name="Daum C."/>
            <person name="Floudas D."/>
            <person name="Sun H."/>
            <person name="Yadav J.S."/>
            <person name="Pangilinan J."/>
            <person name="Larsson K.H."/>
            <person name="Matsuura K."/>
            <person name="Barry K."/>
            <person name="Labutti K."/>
            <person name="Kuo R."/>
            <person name="Ohm R.A."/>
            <person name="Bhattacharya S.S."/>
            <person name="Shirouzu T."/>
            <person name="Yoshinaga Y."/>
            <person name="Martin F.M."/>
            <person name="Grigoriev I.V."/>
            <person name="Hibbett D.S."/>
        </authorList>
    </citation>
    <scope>NUCLEOTIDE SEQUENCE [LARGE SCALE GENOMIC DNA]</scope>
    <source>
        <strain evidence="1 2">CBS 109695</strain>
    </source>
</reference>
<dbReference type="Proteomes" id="UP000076532">
    <property type="component" value="Unassembled WGS sequence"/>
</dbReference>
<gene>
    <name evidence="1" type="ORF">FIBSPDRAFT_97544</name>
</gene>
<proteinExistence type="predicted"/>
<dbReference type="AlphaFoldDB" id="A0A166DPH8"/>
<protein>
    <submittedName>
        <fullName evidence="1">Uncharacterized protein</fullName>
    </submittedName>
</protein>
<dbReference type="EMBL" id="KV417610">
    <property type="protein sequence ID" value="KZP14935.1"/>
    <property type="molecule type" value="Genomic_DNA"/>
</dbReference>